<sequence length="213" mass="23555">MLDRNTPTGFIGNLNPLSALLNRLASGHSENVPGSRSPRSGQRRLQVLVVRTWREQAPKGIPVDLTMQTIRWHAEKHQAECTGALSDLLPNMYVDDLVVSCDSVADARRIAKEATELLGKGGFHLAKWASNSAAAVDGILAEDQEPSDASRLWKTLGIFWQREFDMLIFRPPERVAEFPDTKRGVLKALASVFDPLGCLAPYTVRAEIIIQLL</sequence>
<keyword evidence="2" id="KW-1185">Reference proteome</keyword>
<dbReference type="PANTHER" id="PTHR47331:SF1">
    <property type="entry name" value="GAG-LIKE PROTEIN"/>
    <property type="match status" value="1"/>
</dbReference>
<dbReference type="Pfam" id="PF05380">
    <property type="entry name" value="Peptidase_A17"/>
    <property type="match status" value="1"/>
</dbReference>
<organism evidence="1 2">
    <name type="scientific">Trichinella murrelli</name>
    <dbReference type="NCBI Taxonomy" id="144512"/>
    <lineage>
        <taxon>Eukaryota</taxon>
        <taxon>Metazoa</taxon>
        <taxon>Ecdysozoa</taxon>
        <taxon>Nematoda</taxon>
        <taxon>Enoplea</taxon>
        <taxon>Dorylaimia</taxon>
        <taxon>Trichinellida</taxon>
        <taxon>Trichinellidae</taxon>
        <taxon>Trichinella</taxon>
    </lineage>
</organism>
<dbReference type="InterPro" id="IPR008042">
    <property type="entry name" value="Retrotrans_Pao"/>
</dbReference>
<evidence type="ECO:0000313" key="2">
    <source>
        <dbReference type="Proteomes" id="UP000055048"/>
    </source>
</evidence>
<dbReference type="AlphaFoldDB" id="A0A0V0T6S7"/>
<dbReference type="OrthoDB" id="5920525at2759"/>
<gene>
    <name evidence="1" type="ORF">T05_2232</name>
</gene>
<name>A0A0V0T6S7_9BILA</name>
<protein>
    <recommendedName>
        <fullName evidence="3">Reverse transcriptase domain-containing protein</fullName>
    </recommendedName>
</protein>
<proteinExistence type="predicted"/>
<dbReference type="PANTHER" id="PTHR47331">
    <property type="entry name" value="PHD-TYPE DOMAIN-CONTAINING PROTEIN"/>
    <property type="match status" value="1"/>
</dbReference>
<dbReference type="STRING" id="144512.A0A0V0T6S7"/>
<dbReference type="Proteomes" id="UP000055048">
    <property type="component" value="Unassembled WGS sequence"/>
</dbReference>
<accession>A0A0V0T6S7</accession>
<evidence type="ECO:0000313" key="1">
    <source>
        <dbReference type="EMBL" id="KRX34751.1"/>
    </source>
</evidence>
<evidence type="ECO:0008006" key="3">
    <source>
        <dbReference type="Google" id="ProtNLM"/>
    </source>
</evidence>
<reference evidence="1 2" key="1">
    <citation type="submission" date="2015-01" db="EMBL/GenBank/DDBJ databases">
        <title>Evolution of Trichinella species and genotypes.</title>
        <authorList>
            <person name="Korhonen P.K."/>
            <person name="Edoardo P."/>
            <person name="Giuseppe L.R."/>
            <person name="Gasser R.B."/>
        </authorList>
    </citation>
    <scope>NUCLEOTIDE SEQUENCE [LARGE SCALE GENOMIC DNA]</scope>
    <source>
        <strain evidence="1">ISS417</strain>
    </source>
</reference>
<dbReference type="EMBL" id="JYDJ01000519">
    <property type="protein sequence ID" value="KRX34751.1"/>
    <property type="molecule type" value="Genomic_DNA"/>
</dbReference>
<comment type="caution">
    <text evidence="1">The sequence shown here is derived from an EMBL/GenBank/DDBJ whole genome shotgun (WGS) entry which is preliminary data.</text>
</comment>